<dbReference type="Proteomes" id="UP000789342">
    <property type="component" value="Unassembled WGS sequence"/>
</dbReference>
<keyword evidence="3" id="KW-1185">Reference proteome</keyword>
<comment type="caution">
    <text evidence="2">The sequence shown here is derived from an EMBL/GenBank/DDBJ whole genome shotgun (WGS) entry which is preliminary data.</text>
</comment>
<feature type="region of interest" description="Disordered" evidence="1">
    <location>
        <begin position="127"/>
        <end position="156"/>
    </location>
</feature>
<protein>
    <submittedName>
        <fullName evidence="2">2405_t:CDS:1</fullName>
    </submittedName>
</protein>
<name>A0A9N9CA16_9GLOM</name>
<evidence type="ECO:0000256" key="1">
    <source>
        <dbReference type="SAM" id="MobiDB-lite"/>
    </source>
</evidence>
<organism evidence="2 3">
    <name type="scientific">Acaulospora morrowiae</name>
    <dbReference type="NCBI Taxonomy" id="94023"/>
    <lineage>
        <taxon>Eukaryota</taxon>
        <taxon>Fungi</taxon>
        <taxon>Fungi incertae sedis</taxon>
        <taxon>Mucoromycota</taxon>
        <taxon>Glomeromycotina</taxon>
        <taxon>Glomeromycetes</taxon>
        <taxon>Diversisporales</taxon>
        <taxon>Acaulosporaceae</taxon>
        <taxon>Acaulospora</taxon>
    </lineage>
</organism>
<feature type="compositionally biased region" description="Basic and acidic residues" evidence="1">
    <location>
        <begin position="145"/>
        <end position="156"/>
    </location>
</feature>
<reference evidence="2" key="1">
    <citation type="submission" date="2021-06" db="EMBL/GenBank/DDBJ databases">
        <authorList>
            <person name="Kallberg Y."/>
            <person name="Tangrot J."/>
            <person name="Rosling A."/>
        </authorList>
    </citation>
    <scope>NUCLEOTIDE SEQUENCE</scope>
    <source>
        <strain evidence="2">CL551</strain>
    </source>
</reference>
<proteinExistence type="predicted"/>
<evidence type="ECO:0000313" key="3">
    <source>
        <dbReference type="Proteomes" id="UP000789342"/>
    </source>
</evidence>
<gene>
    <name evidence="2" type="ORF">AMORRO_LOCUS7411</name>
</gene>
<evidence type="ECO:0000313" key="2">
    <source>
        <dbReference type="EMBL" id="CAG8592524.1"/>
    </source>
</evidence>
<dbReference type="AlphaFoldDB" id="A0A9N9CA16"/>
<sequence length="525" mass="61315">TYLKAMTEFYVGSNAVLKYFETHNRKTWNYEHFLNELREIIIDSPPEDWSGLDGTWYNRYIYYAKDNDNERRQMKPFFQDIILEREKRNAAKNYVIEGVKVLNEARFSSSDIVISTTNKWHSQIEKVNNEPPRSPEHQIYQPEQNQRRAEKKVSDHELASNLSDDYNKDYTDPYPLTEKHRQMIEQTFNGMKKDRMWRLSTGKYVEEELFELGKKLRFEHAVHSFILDVDDEIIRQHFNEAELDEIDCAPGPQVYELSEEIAGFLNKFADKTSLAEIRKFIKEMMFDDKYDHEKDHDKDYIIYALYSFVREIQSGSLKDANIEAWFNCHVWNVIFDKAFGDINAISIVRGECTSLASASRKNGARKVGKSWVNENGSKFLKEAGLKLPKTLKDKLVKLMEKAGWDEESRAKIQTVGIIHAGLMIMTVFLDNPKGYICRVQRGELMEVPDNAENFPYILTILASVLNIKAVIQEIIKTVRAKKQTVESYKMAGFRKRPLDKNEDRVYPCLSTPKKAKMCAEAYTEK</sequence>
<feature type="non-terminal residue" evidence="2">
    <location>
        <position position="525"/>
    </location>
</feature>
<accession>A0A9N9CA16</accession>
<feature type="compositionally biased region" description="Basic and acidic residues" evidence="1">
    <location>
        <begin position="127"/>
        <end position="136"/>
    </location>
</feature>
<dbReference type="EMBL" id="CAJVPV010005548">
    <property type="protein sequence ID" value="CAG8592524.1"/>
    <property type="molecule type" value="Genomic_DNA"/>
</dbReference>
<dbReference type="OrthoDB" id="2427805at2759"/>